<evidence type="ECO:0000313" key="3">
    <source>
        <dbReference type="EMBL" id="SMD23018.1"/>
    </source>
</evidence>
<keyword evidence="4" id="KW-1185">Reference proteome</keyword>
<accession>A0A1W2FN50</accession>
<feature type="domain" description="Transcriptional regulator SbtR-like C-terminal" evidence="2">
    <location>
        <begin position="56"/>
        <end position="110"/>
    </location>
</feature>
<reference evidence="3 4" key="1">
    <citation type="submission" date="2017-04" db="EMBL/GenBank/DDBJ databases">
        <authorList>
            <person name="Afonso C.L."/>
            <person name="Miller P.J."/>
            <person name="Scott M.A."/>
            <person name="Spackman E."/>
            <person name="Goraichik I."/>
            <person name="Dimitrov K.M."/>
            <person name="Suarez D.L."/>
            <person name="Swayne D.E."/>
        </authorList>
    </citation>
    <scope>NUCLEOTIDE SEQUENCE [LARGE SCALE GENOMIC DNA]</scope>
    <source>
        <strain evidence="3 4">DSM 43828</strain>
    </source>
</reference>
<sequence length="147" mass="16566">MRKNCQTAARLIRSATSEECRSLRAQVPGEGSVELLLVQEQESILWRQNRRYWGTRRLVARAKEQGALRPDVEPVDLPIIQLMLGAVTEHTGSPELWRRYLALMIDGMRARPDTEGLPAAGHPSKPDLVTRSERDASRGRRAVRSGQ</sequence>
<dbReference type="SUPFAM" id="SSF48498">
    <property type="entry name" value="Tetracyclin repressor-like, C-terminal domain"/>
    <property type="match status" value="1"/>
</dbReference>
<dbReference type="AlphaFoldDB" id="A0A1W2FN50"/>
<organism evidence="3 4">
    <name type="scientific">Kibdelosporangium aridum</name>
    <dbReference type="NCBI Taxonomy" id="2030"/>
    <lineage>
        <taxon>Bacteria</taxon>
        <taxon>Bacillati</taxon>
        <taxon>Actinomycetota</taxon>
        <taxon>Actinomycetes</taxon>
        <taxon>Pseudonocardiales</taxon>
        <taxon>Pseudonocardiaceae</taxon>
        <taxon>Kibdelosporangium</taxon>
    </lineage>
</organism>
<name>A0A1W2FN50_KIBAR</name>
<feature type="compositionally biased region" description="Basic and acidic residues" evidence="1">
    <location>
        <begin position="124"/>
        <end position="138"/>
    </location>
</feature>
<evidence type="ECO:0000313" key="4">
    <source>
        <dbReference type="Proteomes" id="UP000192674"/>
    </source>
</evidence>
<proteinExistence type="predicted"/>
<feature type="region of interest" description="Disordered" evidence="1">
    <location>
        <begin position="111"/>
        <end position="147"/>
    </location>
</feature>
<dbReference type="InterPro" id="IPR036271">
    <property type="entry name" value="Tet_transcr_reg_TetR-rel_C_sf"/>
</dbReference>
<dbReference type="EMBL" id="FWXV01000008">
    <property type="protein sequence ID" value="SMD23018.1"/>
    <property type="molecule type" value="Genomic_DNA"/>
</dbReference>
<gene>
    <name evidence="3" type="ORF">SAMN05661093_07799</name>
</gene>
<dbReference type="Gene3D" id="1.10.357.10">
    <property type="entry name" value="Tetracycline Repressor, domain 2"/>
    <property type="match status" value="1"/>
</dbReference>
<dbReference type="Pfam" id="PF21597">
    <property type="entry name" value="TetR_C_43"/>
    <property type="match status" value="1"/>
</dbReference>
<evidence type="ECO:0000256" key="1">
    <source>
        <dbReference type="SAM" id="MobiDB-lite"/>
    </source>
</evidence>
<evidence type="ECO:0000259" key="2">
    <source>
        <dbReference type="Pfam" id="PF21597"/>
    </source>
</evidence>
<protein>
    <recommendedName>
        <fullName evidence="2">Transcriptional regulator SbtR-like C-terminal domain-containing protein</fullName>
    </recommendedName>
</protein>
<dbReference type="InterPro" id="IPR049445">
    <property type="entry name" value="TetR_SbtR-like_C"/>
</dbReference>
<dbReference type="Proteomes" id="UP000192674">
    <property type="component" value="Unassembled WGS sequence"/>
</dbReference>